<evidence type="ECO:0000313" key="3">
    <source>
        <dbReference type="Proteomes" id="UP000237686"/>
    </source>
</evidence>
<accession>A0A8E2RZ92</accession>
<dbReference type="Proteomes" id="UP000237686">
    <property type="component" value="Unassembled WGS sequence"/>
</dbReference>
<dbReference type="EMBL" id="PVFZ01000009">
    <property type="protein sequence ID" value="PRF27582.1"/>
    <property type="molecule type" value="Genomic_DNA"/>
</dbReference>
<comment type="caution">
    <text evidence="2">The sequence shown here is derived from an EMBL/GenBank/DDBJ whole genome shotgun (WGS) entry which is preliminary data.</text>
</comment>
<reference evidence="2 3" key="1">
    <citation type="submission" date="2018-03" db="EMBL/GenBank/DDBJ databases">
        <authorList>
            <person name="Nguyen K."/>
            <person name="Fouts D."/>
            <person name="Sutton G."/>
        </authorList>
    </citation>
    <scope>NUCLEOTIDE SEQUENCE [LARGE SCALE GENOMIC DNA]</scope>
    <source>
        <strain evidence="2 3">AU17135</strain>
    </source>
</reference>
<dbReference type="AlphaFoldDB" id="A0A8E2RZ92"/>
<proteinExistence type="predicted"/>
<organism evidence="2 3">
    <name type="scientific">Burkholderia multivorans</name>
    <dbReference type="NCBI Taxonomy" id="87883"/>
    <lineage>
        <taxon>Bacteria</taxon>
        <taxon>Pseudomonadati</taxon>
        <taxon>Pseudomonadota</taxon>
        <taxon>Betaproteobacteria</taxon>
        <taxon>Burkholderiales</taxon>
        <taxon>Burkholderiaceae</taxon>
        <taxon>Burkholderia</taxon>
        <taxon>Burkholderia cepacia complex</taxon>
    </lineage>
</organism>
<sequence length="71" mass="8162">MSPVDRRARRFDAKHVVIASRGAIPRVVFSIVRPRRRRRLQCMACCTSTYGATPRSPPRRSRPSRVAGRDR</sequence>
<protein>
    <submittedName>
        <fullName evidence="2">Uncharacterized protein</fullName>
    </submittedName>
</protein>
<feature type="region of interest" description="Disordered" evidence="1">
    <location>
        <begin position="49"/>
        <end position="71"/>
    </location>
</feature>
<evidence type="ECO:0000313" key="2">
    <source>
        <dbReference type="EMBL" id="PRF27582.1"/>
    </source>
</evidence>
<name>A0A8E2RZ92_9BURK</name>
<evidence type="ECO:0000256" key="1">
    <source>
        <dbReference type="SAM" id="MobiDB-lite"/>
    </source>
</evidence>
<gene>
    <name evidence="2" type="ORF">C6P98_04090</name>
</gene>